<evidence type="ECO:0000313" key="9">
    <source>
        <dbReference type="EMBL" id="UYV68578.1"/>
    </source>
</evidence>
<evidence type="ECO:0000259" key="8">
    <source>
        <dbReference type="Pfam" id="PF20979"/>
    </source>
</evidence>
<evidence type="ECO:0000256" key="1">
    <source>
        <dbReference type="ARBA" id="ARBA00004967"/>
    </source>
</evidence>
<dbReference type="EC" id="6.3.4.5" evidence="2"/>
<evidence type="ECO:0000256" key="7">
    <source>
        <dbReference type="ARBA" id="ARBA00022840"/>
    </source>
</evidence>
<keyword evidence="7" id="KW-0067">ATP-binding</keyword>
<gene>
    <name evidence="9" type="ORF">LAZ67_6000126</name>
</gene>
<reference evidence="9 10" key="1">
    <citation type="submission" date="2022-01" db="EMBL/GenBank/DDBJ databases">
        <title>A chromosomal length assembly of Cordylochernes scorpioides.</title>
        <authorList>
            <person name="Zeh D."/>
            <person name="Zeh J."/>
        </authorList>
    </citation>
    <scope>NUCLEOTIDE SEQUENCE [LARGE SCALE GENOMIC DNA]</scope>
    <source>
        <strain evidence="9">IN4F17</strain>
        <tissue evidence="9">Whole Body</tissue>
    </source>
</reference>
<evidence type="ECO:0000256" key="2">
    <source>
        <dbReference type="ARBA" id="ARBA00012286"/>
    </source>
</evidence>
<keyword evidence="10" id="KW-1185">Reference proteome</keyword>
<keyword evidence="5" id="KW-0028">Amino-acid biosynthesis</keyword>
<dbReference type="Gene3D" id="1.20.5.470">
    <property type="entry name" value="Single helix bin"/>
    <property type="match status" value="1"/>
</dbReference>
<dbReference type="InterPro" id="IPR001518">
    <property type="entry name" value="Arginosuc_synth"/>
</dbReference>
<dbReference type="Pfam" id="PF20979">
    <property type="entry name" value="Arginosuc_syn_C"/>
    <property type="match status" value="1"/>
</dbReference>
<dbReference type="Gene3D" id="3.90.1260.10">
    <property type="entry name" value="Argininosuccinate synthetase, chain A, domain 2"/>
    <property type="match status" value="1"/>
</dbReference>
<organism evidence="9 10">
    <name type="scientific">Cordylochernes scorpioides</name>
    <dbReference type="NCBI Taxonomy" id="51811"/>
    <lineage>
        <taxon>Eukaryota</taxon>
        <taxon>Metazoa</taxon>
        <taxon>Ecdysozoa</taxon>
        <taxon>Arthropoda</taxon>
        <taxon>Chelicerata</taxon>
        <taxon>Arachnida</taxon>
        <taxon>Pseudoscorpiones</taxon>
        <taxon>Cheliferoidea</taxon>
        <taxon>Chernetidae</taxon>
        <taxon>Cordylochernes</taxon>
    </lineage>
</organism>
<dbReference type="PANTHER" id="PTHR11587:SF2">
    <property type="entry name" value="ARGININOSUCCINATE SYNTHASE"/>
    <property type="match status" value="1"/>
</dbReference>
<dbReference type="EMBL" id="CP092868">
    <property type="protein sequence ID" value="UYV68578.1"/>
    <property type="molecule type" value="Genomic_DNA"/>
</dbReference>
<evidence type="ECO:0000256" key="4">
    <source>
        <dbReference type="ARBA" id="ARBA00022598"/>
    </source>
</evidence>
<dbReference type="SUPFAM" id="SSF69864">
    <property type="entry name" value="Argininosuccinate synthetase, C-terminal domain"/>
    <property type="match status" value="1"/>
</dbReference>
<keyword evidence="3" id="KW-0055">Arginine biosynthesis</keyword>
<dbReference type="Proteomes" id="UP001235939">
    <property type="component" value="Chromosome 06"/>
</dbReference>
<name>A0ABY6KLE3_9ARAC</name>
<sequence>MVETTVWCSPPIPVEHRSDNIYLLTLLINPEMFCRRCTEVRAVGPTRQQWRDVWVVSGLWFSPECEFTRKCLTESQRLVTGSVRLRLSKGNVEILGRSSPSSPYNQDLVSMDVQGDYTPEDAEGFIRITAVRYNSF</sequence>
<feature type="domain" description="Arginosuccinate synthase C-terminal" evidence="8">
    <location>
        <begin position="48"/>
        <end position="133"/>
    </location>
</feature>
<dbReference type="PANTHER" id="PTHR11587">
    <property type="entry name" value="ARGININOSUCCINATE SYNTHASE"/>
    <property type="match status" value="1"/>
</dbReference>
<evidence type="ECO:0000313" key="10">
    <source>
        <dbReference type="Proteomes" id="UP001235939"/>
    </source>
</evidence>
<dbReference type="InterPro" id="IPR048268">
    <property type="entry name" value="Arginosuc_syn_C"/>
</dbReference>
<evidence type="ECO:0000256" key="5">
    <source>
        <dbReference type="ARBA" id="ARBA00022605"/>
    </source>
</evidence>
<protein>
    <recommendedName>
        <fullName evidence="2">argininosuccinate synthase</fullName>
        <ecNumber evidence="2">6.3.4.5</ecNumber>
    </recommendedName>
</protein>
<keyword evidence="6" id="KW-0547">Nucleotide-binding</keyword>
<keyword evidence="4" id="KW-0436">Ligase</keyword>
<proteinExistence type="predicted"/>
<accession>A0ABY6KLE3</accession>
<comment type="pathway">
    <text evidence="1">Amino-acid biosynthesis; L-arginine biosynthesis; L-arginine from L-ornithine and carbamoyl phosphate: step 2/3.</text>
</comment>
<dbReference type="InterPro" id="IPR024074">
    <property type="entry name" value="AS_cat/multimer_dom_body"/>
</dbReference>
<evidence type="ECO:0000256" key="6">
    <source>
        <dbReference type="ARBA" id="ARBA00022741"/>
    </source>
</evidence>
<evidence type="ECO:0000256" key="3">
    <source>
        <dbReference type="ARBA" id="ARBA00022571"/>
    </source>
</evidence>